<accession>A0A9Q0CWE0</accession>
<evidence type="ECO:0000256" key="1">
    <source>
        <dbReference type="ARBA" id="ARBA00022884"/>
    </source>
</evidence>
<evidence type="ECO:0000313" key="5">
    <source>
        <dbReference type="EMBL" id="KAJ1701421.1"/>
    </source>
</evidence>
<dbReference type="Gene3D" id="3.30.70.330">
    <property type="match status" value="1"/>
</dbReference>
<gene>
    <name evidence="5" type="ORF">LUZ63_001200</name>
</gene>
<dbReference type="OrthoDB" id="1049195at2759"/>
<dbReference type="Proteomes" id="UP001151287">
    <property type="component" value="Unassembled WGS sequence"/>
</dbReference>
<dbReference type="InterPro" id="IPR035979">
    <property type="entry name" value="RBD_domain_sf"/>
</dbReference>
<evidence type="ECO:0000256" key="2">
    <source>
        <dbReference type="PROSITE-ProRule" id="PRU00176"/>
    </source>
</evidence>
<comment type="caution">
    <text evidence="5">The sequence shown here is derived from an EMBL/GenBank/DDBJ whole genome shotgun (WGS) entry which is preliminary data.</text>
</comment>
<evidence type="ECO:0000313" key="6">
    <source>
        <dbReference type="Proteomes" id="UP001151287"/>
    </source>
</evidence>
<protein>
    <recommendedName>
        <fullName evidence="4">RRM domain-containing protein</fullName>
    </recommendedName>
</protein>
<dbReference type="PANTHER" id="PTHR19965:SF33">
    <property type="entry name" value="THO COMPLEX SUBUNIT 4D"/>
    <property type="match status" value="1"/>
</dbReference>
<feature type="region of interest" description="Disordered" evidence="3">
    <location>
        <begin position="17"/>
        <end position="57"/>
    </location>
</feature>
<organism evidence="5 6">
    <name type="scientific">Rhynchospora breviuscula</name>
    <dbReference type="NCBI Taxonomy" id="2022672"/>
    <lineage>
        <taxon>Eukaryota</taxon>
        <taxon>Viridiplantae</taxon>
        <taxon>Streptophyta</taxon>
        <taxon>Embryophyta</taxon>
        <taxon>Tracheophyta</taxon>
        <taxon>Spermatophyta</taxon>
        <taxon>Magnoliopsida</taxon>
        <taxon>Liliopsida</taxon>
        <taxon>Poales</taxon>
        <taxon>Cyperaceae</taxon>
        <taxon>Cyperoideae</taxon>
        <taxon>Rhynchosporeae</taxon>
        <taxon>Rhynchospora</taxon>
    </lineage>
</organism>
<dbReference type="PROSITE" id="PS50102">
    <property type="entry name" value="RRM"/>
    <property type="match status" value="1"/>
</dbReference>
<dbReference type="Pfam" id="PF00076">
    <property type="entry name" value="RRM_1"/>
    <property type="match status" value="1"/>
</dbReference>
<dbReference type="GO" id="GO:0006406">
    <property type="term" value="P:mRNA export from nucleus"/>
    <property type="evidence" value="ECO:0007669"/>
    <property type="project" value="TreeGrafter"/>
</dbReference>
<dbReference type="SMART" id="SM00360">
    <property type="entry name" value="RRM"/>
    <property type="match status" value="1"/>
</dbReference>
<dbReference type="InterPro" id="IPR051229">
    <property type="entry name" value="ALYREF_mRNA_export"/>
</dbReference>
<dbReference type="InterPro" id="IPR000504">
    <property type="entry name" value="RRM_dom"/>
</dbReference>
<evidence type="ECO:0000259" key="4">
    <source>
        <dbReference type="PROSITE" id="PS50102"/>
    </source>
</evidence>
<dbReference type="AlphaFoldDB" id="A0A9Q0CWE0"/>
<dbReference type="InterPro" id="IPR012677">
    <property type="entry name" value="Nucleotide-bd_a/b_plait_sf"/>
</dbReference>
<proteinExistence type="predicted"/>
<dbReference type="SUPFAM" id="SSF54928">
    <property type="entry name" value="RNA-binding domain, RBD"/>
    <property type="match status" value="1"/>
</dbReference>
<dbReference type="PANTHER" id="PTHR19965">
    <property type="entry name" value="RNA AND EXPORT FACTOR BINDING PROTEIN"/>
    <property type="match status" value="1"/>
</dbReference>
<feature type="compositionally biased region" description="Polar residues" evidence="3">
    <location>
        <begin position="45"/>
        <end position="56"/>
    </location>
</feature>
<keyword evidence="1 2" id="KW-0694">RNA-binding</keyword>
<keyword evidence="6" id="KW-1185">Reference proteome</keyword>
<sequence>MQRGDWIKRNEGERAVRDREWGPGPVRRAFRTKRTGFRGPPRQPFRTNGPFSQNKSKPFIRTSKFETSRIPFKKSVTGHSGLEMGTKLYISNLHYRIKNGVIDDLFSKFGEMKYRMHYNRTGQTSGSAEVVYERRADAIKALEHYNGFLLAGRIMKVDILGTDSGHFIPNRIRVVGDVIQIPQRTVATPNNFTGRAPLINRHSRRFKHGDLQPEWFQGNRRIHFRHTRQDAVENLRVEAIYF</sequence>
<evidence type="ECO:0000256" key="3">
    <source>
        <dbReference type="SAM" id="MobiDB-lite"/>
    </source>
</evidence>
<reference evidence="5" key="1">
    <citation type="journal article" date="2022" name="Cell">
        <title>Repeat-based holocentromeres influence genome architecture and karyotype evolution.</title>
        <authorList>
            <person name="Hofstatter P.G."/>
            <person name="Thangavel G."/>
            <person name="Lux T."/>
            <person name="Neumann P."/>
            <person name="Vondrak T."/>
            <person name="Novak P."/>
            <person name="Zhang M."/>
            <person name="Costa L."/>
            <person name="Castellani M."/>
            <person name="Scott A."/>
            <person name="Toegelov H."/>
            <person name="Fuchs J."/>
            <person name="Mata-Sucre Y."/>
            <person name="Dias Y."/>
            <person name="Vanzela A.L.L."/>
            <person name="Huettel B."/>
            <person name="Almeida C.C.S."/>
            <person name="Simkova H."/>
            <person name="Souza G."/>
            <person name="Pedrosa-Harand A."/>
            <person name="Macas J."/>
            <person name="Mayer K.F.X."/>
            <person name="Houben A."/>
            <person name="Marques A."/>
        </authorList>
    </citation>
    <scope>NUCLEOTIDE SEQUENCE</scope>
    <source>
        <strain evidence="5">RhyBre1mFocal</strain>
    </source>
</reference>
<dbReference type="GO" id="GO:0003729">
    <property type="term" value="F:mRNA binding"/>
    <property type="evidence" value="ECO:0007669"/>
    <property type="project" value="TreeGrafter"/>
</dbReference>
<dbReference type="GO" id="GO:0005634">
    <property type="term" value="C:nucleus"/>
    <property type="evidence" value="ECO:0007669"/>
    <property type="project" value="TreeGrafter"/>
</dbReference>
<feature type="domain" description="RRM" evidence="4">
    <location>
        <begin position="86"/>
        <end position="162"/>
    </location>
</feature>
<name>A0A9Q0CWE0_9POAL</name>
<dbReference type="EMBL" id="JAMQYH010000001">
    <property type="protein sequence ID" value="KAJ1701421.1"/>
    <property type="molecule type" value="Genomic_DNA"/>
</dbReference>